<evidence type="ECO:0000313" key="2">
    <source>
        <dbReference type="Proteomes" id="UP001228905"/>
    </source>
</evidence>
<dbReference type="Pfam" id="PF08811">
    <property type="entry name" value="DUF1800"/>
    <property type="match status" value="1"/>
</dbReference>
<sequence>MMAAIAVTRFGLGARPGELETLQGDPQGWLKAQIRKEGADPIPNDGASSVKRLTEFAAYRRERRAAKADGEAALGAARLLRDDVGEDFVARARLGATTPAGFRERWALFWANHFTASATKLITAVVVGPYENEAIRPHVFGRFGDLLIASASHPAMLTYLDQFQSVGPDSPGAQFAARRQNRTAGLNENLAREILELHTVGVDGGYSQADVTEFARAMTGWSIGGPREPQRQGQFVFRAATHEPGSRTIMGRRYDQDGVDQAAAVMADLAAHPATARHVCGKIARHFVADDPPAALTDRLVAAWTASRGDLAVVANTLITANEAWDPTPAKFKTPYEFLISGWRAIGGQPTSAQYLAPLLTGMGQRPFAAPSPKGWADDAVTWCAPDAVIKRMSWAEGFAAVVAQDRDPNRIAAEALGARLSPQTAKAVARAESRPEALALLLMSPEFQRR</sequence>
<reference evidence="1 2" key="1">
    <citation type="submission" date="2023-07" db="EMBL/GenBank/DDBJ databases">
        <title>Genomic Encyclopedia of Type Strains, Phase IV (KMG-IV): sequencing the most valuable type-strain genomes for metagenomic binning, comparative biology and taxonomic classification.</title>
        <authorList>
            <person name="Goeker M."/>
        </authorList>
    </citation>
    <scope>NUCLEOTIDE SEQUENCE [LARGE SCALE GENOMIC DNA]</scope>
    <source>
        <strain evidence="1 2">DSM 18695</strain>
    </source>
</reference>
<dbReference type="EMBL" id="JAUSVS010000001">
    <property type="protein sequence ID" value="MDQ0462791.1"/>
    <property type="molecule type" value="Genomic_DNA"/>
</dbReference>
<keyword evidence="2" id="KW-1185">Reference proteome</keyword>
<comment type="caution">
    <text evidence="1">The sequence shown here is derived from an EMBL/GenBank/DDBJ whole genome shotgun (WGS) entry which is preliminary data.</text>
</comment>
<proteinExistence type="predicted"/>
<dbReference type="InterPro" id="IPR014917">
    <property type="entry name" value="DUF1800"/>
</dbReference>
<evidence type="ECO:0000313" key="1">
    <source>
        <dbReference type="EMBL" id="MDQ0462791.1"/>
    </source>
</evidence>
<organism evidence="1 2">
    <name type="scientific">Caulobacter ginsengisoli</name>
    <dbReference type="NCBI Taxonomy" id="400775"/>
    <lineage>
        <taxon>Bacteria</taxon>
        <taxon>Pseudomonadati</taxon>
        <taxon>Pseudomonadota</taxon>
        <taxon>Alphaproteobacteria</taxon>
        <taxon>Caulobacterales</taxon>
        <taxon>Caulobacteraceae</taxon>
        <taxon>Caulobacter</taxon>
    </lineage>
</organism>
<name>A0ABU0IL89_9CAUL</name>
<dbReference type="Proteomes" id="UP001228905">
    <property type="component" value="Unassembled WGS sequence"/>
</dbReference>
<protein>
    <submittedName>
        <fullName evidence="1">Uncharacterized protein (DUF1800 family)</fullName>
    </submittedName>
</protein>
<accession>A0ABU0IL89</accession>
<gene>
    <name evidence="1" type="ORF">QO010_000539</name>
</gene>